<keyword evidence="6" id="KW-0808">Transferase</keyword>
<dbReference type="GO" id="GO:0006487">
    <property type="term" value="P:protein N-linked glycosylation"/>
    <property type="evidence" value="ECO:0007669"/>
    <property type="project" value="TreeGrafter"/>
</dbReference>
<comment type="pathway">
    <text evidence="2">Protein modification; protein glycosylation.</text>
</comment>
<evidence type="ECO:0000256" key="2">
    <source>
        <dbReference type="ARBA" id="ARBA00004922"/>
    </source>
</evidence>
<name>A0A1F5XGN1_9BACT</name>
<proteinExistence type="inferred from homology"/>
<evidence type="ECO:0000256" key="5">
    <source>
        <dbReference type="ARBA" id="ARBA00022676"/>
    </source>
</evidence>
<evidence type="ECO:0000256" key="11">
    <source>
        <dbReference type="ARBA" id="ARBA00023136"/>
    </source>
</evidence>
<dbReference type="SUPFAM" id="SSF53448">
    <property type="entry name" value="Nucleotide-diphospho-sugar transferases"/>
    <property type="match status" value="1"/>
</dbReference>
<keyword evidence="10" id="KW-1133">Transmembrane helix</keyword>
<dbReference type="PANTHER" id="PTHR10859:SF91">
    <property type="entry name" value="DOLICHYL-PHOSPHATE BETA-GLUCOSYLTRANSFERASE"/>
    <property type="match status" value="1"/>
</dbReference>
<evidence type="ECO:0000259" key="13">
    <source>
        <dbReference type="Pfam" id="PF00535"/>
    </source>
</evidence>
<dbReference type="InterPro" id="IPR035518">
    <property type="entry name" value="DPG_synthase"/>
</dbReference>
<evidence type="ECO:0000256" key="6">
    <source>
        <dbReference type="ARBA" id="ARBA00022679"/>
    </source>
</evidence>
<reference evidence="14 15" key="1">
    <citation type="journal article" date="2016" name="Nat. Commun.">
        <title>Thousands of microbial genomes shed light on interconnected biogeochemical processes in an aquifer system.</title>
        <authorList>
            <person name="Anantharaman K."/>
            <person name="Brown C.T."/>
            <person name="Hug L.A."/>
            <person name="Sharon I."/>
            <person name="Castelle C.J."/>
            <person name="Probst A.J."/>
            <person name="Thomas B.C."/>
            <person name="Singh A."/>
            <person name="Wilkins M.J."/>
            <person name="Karaoz U."/>
            <person name="Brodie E.L."/>
            <person name="Williams K.H."/>
            <person name="Hubbard S.S."/>
            <person name="Banfield J.F."/>
        </authorList>
    </citation>
    <scope>NUCLEOTIDE SEQUENCE [LARGE SCALE GENOMIC DNA]</scope>
</reference>
<comment type="caution">
    <text evidence="14">The sequence shown here is derived from an EMBL/GenBank/DDBJ whole genome shotgun (WGS) entry which is preliminary data.</text>
</comment>
<dbReference type="AlphaFoldDB" id="A0A1F5XGN1"/>
<evidence type="ECO:0000256" key="7">
    <source>
        <dbReference type="ARBA" id="ARBA00022692"/>
    </source>
</evidence>
<evidence type="ECO:0000313" key="14">
    <source>
        <dbReference type="EMBL" id="OGF87073.1"/>
    </source>
</evidence>
<keyword evidence="7" id="KW-0812">Transmembrane</keyword>
<evidence type="ECO:0000256" key="9">
    <source>
        <dbReference type="ARBA" id="ARBA00022968"/>
    </source>
</evidence>
<comment type="subcellular location">
    <subcellularLocation>
        <location evidence="1">Endoplasmic reticulum membrane</location>
        <topology evidence="1">Single-pass membrane protein</topology>
    </subcellularLocation>
</comment>
<organism evidence="14 15">
    <name type="scientific">Candidatus Giovannonibacteria bacterium RIFCSPLOWO2_01_FULL_46_32</name>
    <dbReference type="NCBI Taxonomy" id="1798353"/>
    <lineage>
        <taxon>Bacteria</taxon>
        <taxon>Candidatus Giovannoniibacteriota</taxon>
    </lineage>
</organism>
<evidence type="ECO:0000256" key="8">
    <source>
        <dbReference type="ARBA" id="ARBA00022824"/>
    </source>
</evidence>
<sequence length="240" mass="27679">MPKTDFSIIVPVYNEAKRIPRSIDQIFNFFNSCGDAVEVIFVNDGSTDDTEKVLESYQGKHDFKIIKYGKNRGKGYAVRQGTLGASGRWIIFFDIDLAVPLSEFQHFKSFVSDGDQIVIGSRRMTDSRINKREHWLREFLGAGFSALSRVFVREVADFTCGFKCFSREAAAEIFPIARINRWAFDTELLYVAKLKRIPIRQMPVEWSHDDDSKVRAARDIVISLKELMQIKINQLRGFYK</sequence>
<keyword evidence="5" id="KW-0328">Glycosyltransferase</keyword>
<evidence type="ECO:0000313" key="15">
    <source>
        <dbReference type="Proteomes" id="UP000177346"/>
    </source>
</evidence>
<evidence type="ECO:0000256" key="4">
    <source>
        <dbReference type="ARBA" id="ARBA00012583"/>
    </source>
</evidence>
<feature type="domain" description="Glycosyltransferase 2-like" evidence="13">
    <location>
        <begin position="7"/>
        <end position="174"/>
    </location>
</feature>
<gene>
    <name evidence="14" type="ORF">A3B19_01425</name>
</gene>
<dbReference type="Gene3D" id="3.90.550.10">
    <property type="entry name" value="Spore Coat Polysaccharide Biosynthesis Protein SpsA, Chain A"/>
    <property type="match status" value="1"/>
</dbReference>
<comment type="catalytic activity">
    <reaction evidence="12">
        <text>a di-trans,poly-cis-dolichyl phosphate + UDP-alpha-D-glucose = a di-trans,poly-cis-dolichyl beta-D-glucosyl phosphate + UDP</text>
        <dbReference type="Rhea" id="RHEA:15401"/>
        <dbReference type="Rhea" id="RHEA-COMP:19498"/>
        <dbReference type="Rhea" id="RHEA-COMP:19502"/>
        <dbReference type="ChEBI" id="CHEBI:57525"/>
        <dbReference type="ChEBI" id="CHEBI:57683"/>
        <dbReference type="ChEBI" id="CHEBI:58223"/>
        <dbReference type="ChEBI" id="CHEBI:58885"/>
        <dbReference type="EC" id="2.4.1.117"/>
    </reaction>
    <physiologicalReaction direction="left-to-right" evidence="12">
        <dbReference type="Rhea" id="RHEA:15402"/>
    </physiologicalReaction>
</comment>
<evidence type="ECO:0000256" key="12">
    <source>
        <dbReference type="ARBA" id="ARBA00045097"/>
    </source>
</evidence>
<dbReference type="GO" id="GO:0004581">
    <property type="term" value="F:dolichyl-phosphate beta-glucosyltransferase activity"/>
    <property type="evidence" value="ECO:0007669"/>
    <property type="project" value="UniProtKB-EC"/>
</dbReference>
<dbReference type="EC" id="2.4.1.117" evidence="4"/>
<dbReference type="CDD" id="cd04188">
    <property type="entry name" value="DPG_synthase"/>
    <property type="match status" value="1"/>
</dbReference>
<evidence type="ECO:0000256" key="10">
    <source>
        <dbReference type="ARBA" id="ARBA00022989"/>
    </source>
</evidence>
<dbReference type="PANTHER" id="PTHR10859">
    <property type="entry name" value="GLYCOSYL TRANSFERASE"/>
    <property type="match status" value="1"/>
</dbReference>
<dbReference type="EMBL" id="MFIF01000009">
    <property type="protein sequence ID" value="OGF87073.1"/>
    <property type="molecule type" value="Genomic_DNA"/>
</dbReference>
<dbReference type="InterPro" id="IPR001173">
    <property type="entry name" value="Glyco_trans_2-like"/>
</dbReference>
<dbReference type="Proteomes" id="UP000177346">
    <property type="component" value="Unassembled WGS sequence"/>
</dbReference>
<keyword evidence="8" id="KW-0256">Endoplasmic reticulum</keyword>
<evidence type="ECO:0000256" key="3">
    <source>
        <dbReference type="ARBA" id="ARBA00006739"/>
    </source>
</evidence>
<accession>A0A1F5XGN1</accession>
<comment type="similarity">
    <text evidence="3">Belongs to the glycosyltransferase 2 family.</text>
</comment>
<dbReference type="InterPro" id="IPR029044">
    <property type="entry name" value="Nucleotide-diphossugar_trans"/>
</dbReference>
<keyword evidence="9" id="KW-0735">Signal-anchor</keyword>
<keyword evidence="11" id="KW-0472">Membrane</keyword>
<dbReference type="Pfam" id="PF00535">
    <property type="entry name" value="Glycos_transf_2"/>
    <property type="match status" value="1"/>
</dbReference>
<protein>
    <recommendedName>
        <fullName evidence="4">dolichyl-phosphate beta-glucosyltransferase</fullName>
        <ecNumber evidence="4">2.4.1.117</ecNumber>
    </recommendedName>
</protein>
<evidence type="ECO:0000256" key="1">
    <source>
        <dbReference type="ARBA" id="ARBA00004389"/>
    </source>
</evidence>